<organism evidence="8 9">
    <name type="scientific">Tropicimonas omnivorans</name>
    <dbReference type="NCBI Taxonomy" id="3075590"/>
    <lineage>
        <taxon>Bacteria</taxon>
        <taxon>Pseudomonadati</taxon>
        <taxon>Pseudomonadota</taxon>
        <taxon>Alphaproteobacteria</taxon>
        <taxon>Rhodobacterales</taxon>
        <taxon>Roseobacteraceae</taxon>
        <taxon>Tropicimonas</taxon>
    </lineage>
</organism>
<keyword evidence="5" id="KW-0406">Ion transport</keyword>
<reference evidence="8 9" key="1">
    <citation type="submission" date="2023-09" db="EMBL/GenBank/DDBJ databases">
        <authorList>
            <person name="Rey-Velasco X."/>
        </authorList>
    </citation>
    <scope>NUCLEOTIDE SEQUENCE [LARGE SCALE GENOMIC DNA]</scope>
    <source>
        <strain evidence="8 9">F158</strain>
    </source>
</reference>
<sequence>MSIRLTTFSGLAGLLASGAALADVPQVVTDIPPVHSLVARVMDGIEDEPSLLVKPGVSPHGYAMRPSEARALQDADAVFWIGPDLTPSLEGSIANLADGAEIVGLLDLPDTQTLAFRHGATFEAHDHGDHDHEHGEHQHDHDEEHAGHDHDHADHDHGEEHAEHDHEHDDAHEHAGHDHAHDGTDPHAWLDPENAKVWLDQIASTLSDLDPDNAAAYASNAEAGKTEIDDAVARASETLAPVSDLQFIVFHDAYQYFETRLELSAAGAISLSDASSPSPARIEEVRDTVLDLGVSCVLSEPQFNQGLVRTVADGTGVSSGIIDPLGTDIPLGPDFYPALIRTVAEEVASCGK</sequence>
<dbReference type="SUPFAM" id="SSF53807">
    <property type="entry name" value="Helical backbone' metal receptor"/>
    <property type="match status" value="1"/>
</dbReference>
<evidence type="ECO:0000256" key="4">
    <source>
        <dbReference type="ARBA" id="ARBA00022729"/>
    </source>
</evidence>
<dbReference type="PANTHER" id="PTHR42953:SF3">
    <property type="entry name" value="HIGH-AFFINITY ZINC UPTAKE SYSTEM PROTEIN ZNUA"/>
    <property type="match status" value="1"/>
</dbReference>
<comment type="similarity">
    <text evidence="1">Belongs to the bacterial solute-binding protein 9 family.</text>
</comment>
<keyword evidence="4 7" id="KW-0732">Signal</keyword>
<evidence type="ECO:0000256" key="7">
    <source>
        <dbReference type="SAM" id="SignalP"/>
    </source>
</evidence>
<evidence type="ECO:0000256" key="2">
    <source>
        <dbReference type="ARBA" id="ARBA00015915"/>
    </source>
</evidence>
<feature type="chain" id="PRO_5045176317" description="High-affinity zinc uptake system protein ZnuA" evidence="7">
    <location>
        <begin position="23"/>
        <end position="352"/>
    </location>
</feature>
<comment type="caution">
    <text evidence="8">The sequence shown here is derived from an EMBL/GenBank/DDBJ whole genome shotgun (WGS) entry which is preliminary data.</text>
</comment>
<dbReference type="Pfam" id="PF01297">
    <property type="entry name" value="ZnuA"/>
    <property type="match status" value="1"/>
</dbReference>
<evidence type="ECO:0000256" key="3">
    <source>
        <dbReference type="ARBA" id="ARBA00022448"/>
    </source>
</evidence>
<name>A0ABU3DH19_9RHOB</name>
<feature type="signal peptide" evidence="7">
    <location>
        <begin position="1"/>
        <end position="22"/>
    </location>
</feature>
<keyword evidence="5" id="KW-0862">Zinc</keyword>
<dbReference type="InterPro" id="IPR050492">
    <property type="entry name" value="Bact_metal-bind_prot9"/>
</dbReference>
<evidence type="ECO:0000313" key="8">
    <source>
        <dbReference type="EMBL" id="MDT0683015.1"/>
    </source>
</evidence>
<dbReference type="Proteomes" id="UP001265259">
    <property type="component" value="Unassembled WGS sequence"/>
</dbReference>
<keyword evidence="9" id="KW-1185">Reference proteome</keyword>
<evidence type="ECO:0000256" key="1">
    <source>
        <dbReference type="ARBA" id="ARBA00011028"/>
    </source>
</evidence>
<dbReference type="RefSeq" id="WP_311691089.1">
    <property type="nucleotide sequence ID" value="NZ_JAVRHL010000002.1"/>
</dbReference>
<dbReference type="PANTHER" id="PTHR42953">
    <property type="entry name" value="HIGH-AFFINITY ZINC UPTAKE SYSTEM PROTEIN ZNUA-RELATED"/>
    <property type="match status" value="1"/>
</dbReference>
<evidence type="ECO:0000256" key="5">
    <source>
        <dbReference type="ARBA" id="ARBA00022906"/>
    </source>
</evidence>
<dbReference type="Gene3D" id="3.40.50.1980">
    <property type="entry name" value="Nitrogenase molybdenum iron protein domain"/>
    <property type="match status" value="2"/>
</dbReference>
<feature type="region of interest" description="Disordered" evidence="6">
    <location>
        <begin position="124"/>
        <end position="189"/>
    </location>
</feature>
<proteinExistence type="inferred from homology"/>
<keyword evidence="5" id="KW-0864">Zinc transport</keyword>
<dbReference type="EMBL" id="JAVRHL010000002">
    <property type="protein sequence ID" value="MDT0683015.1"/>
    <property type="molecule type" value="Genomic_DNA"/>
</dbReference>
<protein>
    <recommendedName>
        <fullName evidence="2">High-affinity zinc uptake system protein ZnuA</fullName>
    </recommendedName>
</protein>
<accession>A0ABU3DH19</accession>
<gene>
    <name evidence="8" type="ORF">RM543_09975</name>
</gene>
<evidence type="ECO:0000313" key="9">
    <source>
        <dbReference type="Proteomes" id="UP001265259"/>
    </source>
</evidence>
<keyword evidence="3" id="KW-0813">Transport</keyword>
<evidence type="ECO:0000256" key="6">
    <source>
        <dbReference type="SAM" id="MobiDB-lite"/>
    </source>
</evidence>
<dbReference type="InterPro" id="IPR006127">
    <property type="entry name" value="ZnuA-like"/>
</dbReference>